<gene>
    <name evidence="2" type="primary">Hypp2729</name>
    <name evidence="2" type="ORF">BLAG_LOCUS18210</name>
</gene>
<dbReference type="AlphaFoldDB" id="A0A8J9ZUF2"/>
<feature type="signal peptide" evidence="1">
    <location>
        <begin position="1"/>
        <end position="19"/>
    </location>
</feature>
<feature type="chain" id="PRO_5035464024" evidence="1">
    <location>
        <begin position="20"/>
        <end position="89"/>
    </location>
</feature>
<dbReference type="EMBL" id="OV696689">
    <property type="protein sequence ID" value="CAH1263555.1"/>
    <property type="molecule type" value="Genomic_DNA"/>
</dbReference>
<dbReference type="OrthoDB" id="10037294at2759"/>
<protein>
    <submittedName>
        <fullName evidence="2">Hypp2729 protein</fullName>
    </submittedName>
</protein>
<evidence type="ECO:0000313" key="3">
    <source>
        <dbReference type="Proteomes" id="UP000838412"/>
    </source>
</evidence>
<reference evidence="2" key="1">
    <citation type="submission" date="2022-01" db="EMBL/GenBank/DDBJ databases">
        <authorList>
            <person name="Braso-Vives M."/>
        </authorList>
    </citation>
    <scope>NUCLEOTIDE SEQUENCE</scope>
</reference>
<accession>A0A8J9ZUF2</accession>
<dbReference type="Proteomes" id="UP000838412">
    <property type="component" value="Chromosome 4"/>
</dbReference>
<keyword evidence="3" id="KW-1185">Reference proteome</keyword>
<name>A0A8J9ZUF2_BRALA</name>
<keyword evidence="1" id="KW-0732">Signal</keyword>
<evidence type="ECO:0000313" key="2">
    <source>
        <dbReference type="EMBL" id="CAH1263555.1"/>
    </source>
</evidence>
<evidence type="ECO:0000256" key="1">
    <source>
        <dbReference type="SAM" id="SignalP"/>
    </source>
</evidence>
<proteinExistence type="predicted"/>
<organism evidence="2 3">
    <name type="scientific">Branchiostoma lanceolatum</name>
    <name type="common">Common lancelet</name>
    <name type="synonym">Amphioxus lanceolatum</name>
    <dbReference type="NCBI Taxonomy" id="7740"/>
    <lineage>
        <taxon>Eukaryota</taxon>
        <taxon>Metazoa</taxon>
        <taxon>Chordata</taxon>
        <taxon>Cephalochordata</taxon>
        <taxon>Leptocardii</taxon>
        <taxon>Amphioxiformes</taxon>
        <taxon>Branchiostomatidae</taxon>
        <taxon>Branchiostoma</taxon>
    </lineage>
</organism>
<sequence>MKILLFTALTVCLVGLAVCCPPQPTEAPATASPPCPDGSAPVNCAVDPCTTTTCAAQPGATCKANYCGGCNAEFYDDSGTEVTVNCFGA</sequence>